<gene>
    <name evidence="6" type="primary">murI</name>
    <name evidence="6" type="ordered locus">BDU_103</name>
</gene>
<dbReference type="GO" id="GO:0008360">
    <property type="term" value="P:regulation of cell shape"/>
    <property type="evidence" value="ECO:0007669"/>
    <property type="project" value="UniProtKB-KW"/>
</dbReference>
<evidence type="ECO:0000256" key="2">
    <source>
        <dbReference type="ARBA" id="ARBA00022984"/>
    </source>
</evidence>
<keyword evidence="4" id="KW-0961">Cell wall biogenesis/degradation</keyword>
<dbReference type="RefSeq" id="WP_012537871.1">
    <property type="nucleotide sequence ID" value="NC_011229.1"/>
</dbReference>
<protein>
    <recommendedName>
        <fullName evidence="5">Glutamate racemase</fullName>
        <ecNumber evidence="5">5.1.1.3</ecNumber>
    </recommendedName>
</protein>
<evidence type="ECO:0000313" key="6">
    <source>
        <dbReference type="EMBL" id="ACH93059.1"/>
    </source>
</evidence>
<dbReference type="OrthoDB" id="9801055at2"/>
<evidence type="ECO:0000256" key="5">
    <source>
        <dbReference type="NCBIfam" id="TIGR00067"/>
    </source>
</evidence>
<dbReference type="Gene3D" id="3.40.50.1860">
    <property type="match status" value="2"/>
</dbReference>
<evidence type="ECO:0000256" key="4">
    <source>
        <dbReference type="ARBA" id="ARBA00023316"/>
    </source>
</evidence>
<accession>B5RLH4</accession>
<dbReference type="HOGENOM" id="CLU_052344_2_2_12"/>
<dbReference type="GO" id="GO:0009252">
    <property type="term" value="P:peptidoglycan biosynthetic process"/>
    <property type="evidence" value="ECO:0007669"/>
    <property type="project" value="UniProtKB-UniRule"/>
</dbReference>
<dbReference type="GO" id="GO:0008881">
    <property type="term" value="F:glutamate racemase activity"/>
    <property type="evidence" value="ECO:0007669"/>
    <property type="project" value="UniProtKB-UniRule"/>
</dbReference>
<dbReference type="SUPFAM" id="SSF53681">
    <property type="entry name" value="Aspartate/glutamate racemase"/>
    <property type="match status" value="2"/>
</dbReference>
<evidence type="ECO:0000256" key="3">
    <source>
        <dbReference type="ARBA" id="ARBA00023235"/>
    </source>
</evidence>
<keyword evidence="1" id="KW-0133">Cell shape</keyword>
<proteinExistence type="predicted"/>
<dbReference type="InterPro" id="IPR001920">
    <property type="entry name" value="Asp/Glu_race"/>
</dbReference>
<keyword evidence="2" id="KW-0573">Peptidoglycan synthesis</keyword>
<organism evidence="6 7">
    <name type="scientific">Borrelia duttonii (strain Ly)</name>
    <dbReference type="NCBI Taxonomy" id="412419"/>
    <lineage>
        <taxon>Bacteria</taxon>
        <taxon>Pseudomonadati</taxon>
        <taxon>Spirochaetota</taxon>
        <taxon>Spirochaetia</taxon>
        <taxon>Spirochaetales</taxon>
        <taxon>Borreliaceae</taxon>
        <taxon>Borrelia</taxon>
    </lineage>
</organism>
<dbReference type="EC" id="5.1.1.3" evidence="5"/>
<dbReference type="PANTHER" id="PTHR21198">
    <property type="entry name" value="GLUTAMATE RACEMASE"/>
    <property type="match status" value="1"/>
</dbReference>
<dbReference type="NCBIfam" id="TIGR00067">
    <property type="entry name" value="glut_race"/>
    <property type="match status" value="1"/>
</dbReference>
<dbReference type="EMBL" id="CP000976">
    <property type="protein sequence ID" value="ACH93059.1"/>
    <property type="molecule type" value="Genomic_DNA"/>
</dbReference>
<keyword evidence="3 6" id="KW-0413">Isomerase</keyword>
<evidence type="ECO:0000256" key="1">
    <source>
        <dbReference type="ARBA" id="ARBA00022960"/>
    </source>
</evidence>
<dbReference type="STRING" id="412419.BDU_103"/>
<evidence type="ECO:0000313" key="7">
    <source>
        <dbReference type="Proteomes" id="UP000000611"/>
    </source>
</evidence>
<dbReference type="eggNOG" id="COG0796">
    <property type="taxonomic scope" value="Bacteria"/>
</dbReference>
<dbReference type="PANTHER" id="PTHR21198:SF3">
    <property type="entry name" value="GLUTAMATE RACEMASE"/>
    <property type="match status" value="1"/>
</dbReference>
<sequence length="254" mass="29799">MNNLEDVIVIFDSGIGGLAYFEYISKKLFNRNYIYVADNKNFPYGDKSSNFILNEFLELISKLREIYNIVSIVVACNTASISVYNKLNFNFPIIYTLPSVSLVKELLCKRVILIATNTTINSEFVKKEQNNHIDLILKSAGELVKFVEYGDIFEKDALEYLKSLKFEVQSTKRDMVFLGCTHYLHIKDMIESVLEIPVYDNRKIVADELNKSLKNVENSDYCFKRYFYLTQDKNLHFYKNFCEKYNFYFKGIFN</sequence>
<dbReference type="AlphaFoldDB" id="B5RLH4"/>
<dbReference type="InterPro" id="IPR004391">
    <property type="entry name" value="Glu_race"/>
</dbReference>
<reference evidence="6 7" key="1">
    <citation type="journal article" date="2008" name="PLoS Genet.">
        <title>The genome of Borrelia recurrentis, the agent of deadly louse-borne relapsing fever, is a degraded subset of tick-borne Borrelia duttonii.</title>
        <authorList>
            <person name="Lescot M."/>
            <person name="Audic S."/>
            <person name="Robert C."/>
            <person name="Nguyen T.T."/>
            <person name="Blanc G."/>
            <person name="Cutler S.J."/>
            <person name="Wincker P."/>
            <person name="Couloux A."/>
            <person name="Claverie J.-M."/>
            <person name="Raoult D."/>
            <person name="Drancourt M."/>
        </authorList>
    </citation>
    <scope>NUCLEOTIDE SEQUENCE [LARGE SCALE GENOMIC DNA]</scope>
    <source>
        <strain evidence="6 7">Ly</strain>
    </source>
</reference>
<dbReference type="GO" id="GO:0071555">
    <property type="term" value="P:cell wall organization"/>
    <property type="evidence" value="ECO:0007669"/>
    <property type="project" value="UniProtKB-KW"/>
</dbReference>
<keyword evidence="7" id="KW-1185">Reference proteome</keyword>
<dbReference type="KEGG" id="bdu:BDU_103"/>
<name>B5RLH4_BORDL</name>
<dbReference type="Proteomes" id="UP000000611">
    <property type="component" value="Chromosome"/>
</dbReference>